<dbReference type="SUPFAM" id="SSF143430">
    <property type="entry name" value="TTP0101/SSO1404-like"/>
    <property type="match status" value="1"/>
</dbReference>
<dbReference type="KEGG" id="this:HZT40_01995"/>
<dbReference type="Gene3D" id="3.30.70.240">
    <property type="match status" value="1"/>
</dbReference>
<sequence>MSERNLYLAAYDVGDDNRLRAALHCVRAYATGGQQSVHEVWLTGVKLPADLRQELDAL</sequence>
<dbReference type="AlphaFoldDB" id="A0A7L6ANB7"/>
<organism evidence="1 2">
    <name type="scientific">Candidatus Thiothrix singaporensis</name>
    <dbReference type="NCBI Taxonomy" id="2799669"/>
    <lineage>
        <taxon>Bacteria</taxon>
        <taxon>Pseudomonadati</taxon>
        <taxon>Pseudomonadota</taxon>
        <taxon>Gammaproteobacteria</taxon>
        <taxon>Thiotrichales</taxon>
        <taxon>Thiotrichaceae</taxon>
        <taxon>Thiothrix</taxon>
    </lineage>
</organism>
<dbReference type="GO" id="GO:0004519">
    <property type="term" value="F:endonuclease activity"/>
    <property type="evidence" value="ECO:0007669"/>
    <property type="project" value="UniProtKB-KW"/>
</dbReference>
<name>A0A7L6ANB7_9GAMM</name>
<keyword evidence="1" id="KW-0255">Endonuclease</keyword>
<keyword evidence="2" id="KW-1185">Reference proteome</keyword>
<keyword evidence="1" id="KW-0378">Hydrolase</keyword>
<accession>A0A7L6ANB7</accession>
<reference evidence="1" key="1">
    <citation type="submission" date="2020-06" db="EMBL/GenBank/DDBJ databases">
        <title>Analysis procedures for assessing recovery of high quality, complete, closed genomes from Nanopore long read metagenome sequencing.</title>
        <authorList>
            <person name="Bessarab I."/>
            <person name="Arumugam K."/>
            <person name="Haryono M."/>
            <person name="Liu X."/>
            <person name="Roy S."/>
            <person name="Zuniga-Montanez R.E."/>
            <person name="Qiu G."/>
            <person name="Drautz-Moses D.I."/>
            <person name="Law Y.Y."/>
            <person name="Wuertz S."/>
            <person name="Lauro F.M."/>
            <person name="Huson D.H."/>
            <person name="Williams R.B."/>
        </authorList>
    </citation>
    <scope>NUCLEOTIDE SEQUENCE [LARGE SCALE GENOMIC DNA]</scope>
    <source>
        <strain evidence="1">SSD2</strain>
    </source>
</reference>
<evidence type="ECO:0000313" key="1">
    <source>
        <dbReference type="EMBL" id="QLQ30592.1"/>
    </source>
</evidence>
<dbReference type="Proteomes" id="UP000510621">
    <property type="component" value="Chromosome"/>
</dbReference>
<proteinExistence type="predicted"/>
<evidence type="ECO:0000313" key="2">
    <source>
        <dbReference type="Proteomes" id="UP000510621"/>
    </source>
</evidence>
<keyword evidence="1" id="KW-0540">Nuclease</keyword>
<gene>
    <name evidence="1" type="ORF">HZT40_01995</name>
</gene>
<protein>
    <submittedName>
        <fullName evidence="1">CRISPR-associated endonuclease Cas2</fullName>
    </submittedName>
</protein>
<dbReference type="EMBL" id="CP059265">
    <property type="protein sequence ID" value="QLQ30592.1"/>
    <property type="molecule type" value="Genomic_DNA"/>
</dbReference>